<feature type="domain" description="Homoserine dehydrogenase catalytic" evidence="12">
    <location>
        <begin position="169"/>
        <end position="342"/>
    </location>
</feature>
<keyword evidence="6" id="KW-0028">Amino-acid biosynthesis</keyword>
<dbReference type="STRING" id="456320.Mvol_1260"/>
<dbReference type="Gene3D" id="3.30.360.10">
    <property type="entry name" value="Dihydrodipicolinate Reductase, domain 2"/>
    <property type="match status" value="1"/>
</dbReference>
<dbReference type="PIRSF" id="PIRSF036497">
    <property type="entry name" value="HDH_short"/>
    <property type="match status" value="1"/>
</dbReference>
<dbReference type="PROSITE" id="PS01042">
    <property type="entry name" value="HOMOSER_DHGENASE"/>
    <property type="match status" value="1"/>
</dbReference>
<dbReference type="InterPro" id="IPR001342">
    <property type="entry name" value="HDH_cat"/>
</dbReference>
<name>D7DUV7_METV3</name>
<dbReference type="Pfam" id="PF00742">
    <property type="entry name" value="Homoserine_dh"/>
    <property type="match status" value="1"/>
</dbReference>
<keyword evidence="7" id="KW-0791">Threonine biosynthesis</keyword>
<dbReference type="EC" id="1.1.1.3" evidence="4"/>
<gene>
    <name evidence="14" type="ordered locus">Mvol_1260</name>
</gene>
<dbReference type="InterPro" id="IPR036291">
    <property type="entry name" value="NAD(P)-bd_dom_sf"/>
</dbReference>
<keyword evidence="15" id="KW-1185">Reference proteome</keyword>
<evidence type="ECO:0000313" key="15">
    <source>
        <dbReference type="Proteomes" id="UP000007722"/>
    </source>
</evidence>
<feature type="binding site" evidence="11">
    <location>
        <position position="137"/>
    </location>
    <ligand>
        <name>NADPH</name>
        <dbReference type="ChEBI" id="CHEBI:57783"/>
    </ligand>
</feature>
<dbReference type="NCBIfam" id="NF004976">
    <property type="entry name" value="PRK06349.1"/>
    <property type="match status" value="1"/>
</dbReference>
<evidence type="ECO:0000256" key="9">
    <source>
        <dbReference type="ARBA" id="ARBA00023167"/>
    </source>
</evidence>
<dbReference type="PANTHER" id="PTHR43331">
    <property type="entry name" value="HOMOSERINE DEHYDROGENASE"/>
    <property type="match status" value="1"/>
</dbReference>
<feature type="active site" description="Proton donor" evidence="10">
    <location>
        <position position="237"/>
    </location>
</feature>
<evidence type="ECO:0000256" key="3">
    <source>
        <dbReference type="ARBA" id="ARBA00006753"/>
    </source>
</evidence>
<evidence type="ECO:0000313" key="14">
    <source>
        <dbReference type="EMBL" id="ADI36917.1"/>
    </source>
</evidence>
<dbReference type="InterPro" id="IPR005106">
    <property type="entry name" value="Asp/hSer_DH_NAD-bd"/>
</dbReference>
<dbReference type="UniPathway" id="UPA00050">
    <property type="reaction ID" value="UER00063"/>
</dbReference>
<evidence type="ECO:0000259" key="12">
    <source>
        <dbReference type="Pfam" id="PF00742"/>
    </source>
</evidence>
<dbReference type="Proteomes" id="UP000007722">
    <property type="component" value="Chromosome"/>
</dbReference>
<dbReference type="PANTHER" id="PTHR43331:SF1">
    <property type="entry name" value="HOMOSERINE DEHYDROGENASE"/>
    <property type="match status" value="1"/>
</dbReference>
<dbReference type="NCBIfam" id="NF004912">
    <property type="entry name" value="PRK06270.1"/>
    <property type="match status" value="1"/>
</dbReference>
<dbReference type="HOGENOM" id="CLU_009116_1_2_2"/>
<dbReference type="FunFam" id="3.40.50.720:FF:000554">
    <property type="entry name" value="Homoserine dehydrogenase"/>
    <property type="match status" value="1"/>
</dbReference>
<dbReference type="InParanoid" id="D7DUV7"/>
<keyword evidence="9" id="KW-0486">Methionine biosynthesis</keyword>
<comment type="similarity">
    <text evidence="3">Belongs to the homoserine dehydrogenase family.</text>
</comment>
<accession>D7DUV7</accession>
<dbReference type="GO" id="GO:0009086">
    <property type="term" value="P:methionine biosynthetic process"/>
    <property type="evidence" value="ECO:0007669"/>
    <property type="project" value="UniProtKB-KW"/>
</dbReference>
<sequence length="352" mass="37770">MCEKSLSKNNDFNELKVILVGLGVIGKGVLKVINTKNNDLFKNYGFKISVVAACDSSGATVNENGINPLSIIKTKEETGKIVNHEFGVQKSILEVIETLDADVVIEVTPTNIETGEPAKSYTLKAFETKKHVVSANKGALAVAFAELMNSAEKNNVMFRYEASVGGAMPVINLARESLAGNSIKNIKGILNGTTNYILTKMEKEGLDFNTVLKEAQELGIAETNPHQDVSGLDTAAKMVILANTLLGKNYTIKDVKLEGITKITPEALKMANKSGTTIKLIGEVSNKKLEVCPKLVPIDHPMNVKGSLNVAMFDTDLAKDVVVVGRGAGDIETSSAILSDLIYIGNSKRCNN</sequence>
<evidence type="ECO:0000256" key="7">
    <source>
        <dbReference type="ARBA" id="ARBA00022697"/>
    </source>
</evidence>
<reference evidence="14 15" key="1">
    <citation type="submission" date="2010-05" db="EMBL/GenBank/DDBJ databases">
        <title>Complete sequence of Methanococcus voltae A3.</title>
        <authorList>
            <consortium name="US DOE Joint Genome Institute"/>
            <person name="Lucas S."/>
            <person name="Copeland A."/>
            <person name="Lapidus A."/>
            <person name="Cheng J.-F."/>
            <person name="Bruce D."/>
            <person name="Goodwin L."/>
            <person name="Pitluck S."/>
            <person name="Lowry S."/>
            <person name="Clum A."/>
            <person name="Land M."/>
            <person name="Hauser L."/>
            <person name="Kyrpides N."/>
            <person name="Mikhailova N."/>
            <person name="Whitman W.B."/>
            <person name="Woyke T."/>
        </authorList>
    </citation>
    <scope>NUCLEOTIDE SEQUENCE [LARGE SCALE GENOMIC DNA]</scope>
    <source>
        <strain evidence="15">ATCC BAA-1334 / A3</strain>
    </source>
</reference>
<dbReference type="GO" id="GO:0004412">
    <property type="term" value="F:homoserine dehydrogenase activity"/>
    <property type="evidence" value="ECO:0007669"/>
    <property type="project" value="UniProtKB-EC"/>
</dbReference>
<dbReference type="AlphaFoldDB" id="D7DUV7"/>
<dbReference type="GO" id="GO:0009088">
    <property type="term" value="P:threonine biosynthetic process"/>
    <property type="evidence" value="ECO:0007669"/>
    <property type="project" value="UniProtKB-UniPathway"/>
</dbReference>
<dbReference type="InterPro" id="IPR022697">
    <property type="entry name" value="HDH_short"/>
</dbReference>
<feature type="binding site" evidence="11">
    <location>
        <begin position="21"/>
        <end position="26"/>
    </location>
    <ligand>
        <name>NADP(+)</name>
        <dbReference type="ChEBI" id="CHEBI:58349"/>
    </ligand>
</feature>
<evidence type="ECO:0000256" key="5">
    <source>
        <dbReference type="ARBA" id="ARBA00013376"/>
    </source>
</evidence>
<protein>
    <recommendedName>
        <fullName evidence="5">Homoserine dehydrogenase</fullName>
        <ecNumber evidence="4">1.1.1.3</ecNumber>
    </recommendedName>
</protein>
<keyword evidence="11" id="KW-0521">NADP</keyword>
<evidence type="ECO:0000259" key="13">
    <source>
        <dbReference type="Pfam" id="PF03447"/>
    </source>
</evidence>
<dbReference type="EMBL" id="CP002057">
    <property type="protein sequence ID" value="ADI36917.1"/>
    <property type="molecule type" value="Genomic_DNA"/>
</dbReference>
<evidence type="ECO:0000256" key="8">
    <source>
        <dbReference type="ARBA" id="ARBA00023002"/>
    </source>
</evidence>
<dbReference type="UniPathway" id="UPA00051">
    <property type="reaction ID" value="UER00465"/>
</dbReference>
<organism evidence="14 15">
    <name type="scientific">Methanococcus voltae (strain ATCC BAA-1334 / A3)</name>
    <dbReference type="NCBI Taxonomy" id="456320"/>
    <lineage>
        <taxon>Archaea</taxon>
        <taxon>Methanobacteriati</taxon>
        <taxon>Methanobacteriota</taxon>
        <taxon>Methanomada group</taxon>
        <taxon>Methanococci</taxon>
        <taxon>Methanococcales</taxon>
        <taxon>Methanococcaceae</taxon>
        <taxon>Methanococcus</taxon>
    </lineage>
</organism>
<evidence type="ECO:0000256" key="4">
    <source>
        <dbReference type="ARBA" id="ARBA00013213"/>
    </source>
</evidence>
<dbReference type="SUPFAM" id="SSF55347">
    <property type="entry name" value="Glyceraldehyde-3-phosphate dehydrogenase-like, C-terminal domain"/>
    <property type="match status" value="1"/>
</dbReference>
<comment type="pathway">
    <text evidence="1">Amino-acid biosynthesis; L-threonine biosynthesis; L-threonine from L-aspartate: step 3/5.</text>
</comment>
<comment type="pathway">
    <text evidence="2">Amino-acid biosynthesis; L-methionine biosynthesis via de novo pathway; L-homoserine from L-aspartate: step 3/3.</text>
</comment>
<dbReference type="OrthoDB" id="4488at2157"/>
<evidence type="ECO:0000256" key="11">
    <source>
        <dbReference type="PIRSR" id="PIRSR036497-2"/>
    </source>
</evidence>
<dbReference type="SUPFAM" id="SSF51735">
    <property type="entry name" value="NAD(P)-binding Rossmann-fold domains"/>
    <property type="match status" value="1"/>
</dbReference>
<evidence type="ECO:0000256" key="2">
    <source>
        <dbReference type="ARBA" id="ARBA00005062"/>
    </source>
</evidence>
<feature type="domain" description="Aspartate/homoserine dehydrogenase NAD-binding" evidence="13">
    <location>
        <begin position="21"/>
        <end position="161"/>
    </location>
</feature>
<evidence type="ECO:0000256" key="10">
    <source>
        <dbReference type="PIRSR" id="PIRSR036497-1"/>
    </source>
</evidence>
<evidence type="ECO:0000256" key="6">
    <source>
        <dbReference type="ARBA" id="ARBA00022605"/>
    </source>
</evidence>
<dbReference type="Pfam" id="PF03447">
    <property type="entry name" value="NAD_binding_3"/>
    <property type="match status" value="1"/>
</dbReference>
<keyword evidence="8 14" id="KW-0560">Oxidoreductase</keyword>
<dbReference type="GO" id="GO:0050661">
    <property type="term" value="F:NADP binding"/>
    <property type="evidence" value="ECO:0007669"/>
    <property type="project" value="InterPro"/>
</dbReference>
<dbReference type="FunCoup" id="D7DUV7">
    <property type="interactions" value="148"/>
</dbReference>
<dbReference type="KEGG" id="mvo:Mvol_1260"/>
<evidence type="ECO:0000256" key="1">
    <source>
        <dbReference type="ARBA" id="ARBA00005056"/>
    </source>
</evidence>
<dbReference type="Gene3D" id="3.40.50.720">
    <property type="entry name" value="NAD(P)-binding Rossmann-like Domain"/>
    <property type="match status" value="1"/>
</dbReference>
<dbReference type="InterPro" id="IPR019811">
    <property type="entry name" value="HDH_CS"/>
</dbReference>
<dbReference type="FunFam" id="3.30.360.10:FF:000005">
    <property type="entry name" value="Homoserine dehydrogenase"/>
    <property type="match status" value="1"/>
</dbReference>
<proteinExistence type="inferred from homology"/>
<dbReference type="eggNOG" id="arCOG01351">
    <property type="taxonomic scope" value="Archaea"/>
</dbReference>
<feature type="binding site" evidence="11">
    <location>
        <position position="222"/>
    </location>
    <ligand>
        <name>L-homoserine</name>
        <dbReference type="ChEBI" id="CHEBI:57476"/>
    </ligand>
</feature>